<keyword evidence="3" id="KW-1185">Reference proteome</keyword>
<dbReference type="Pfam" id="PF02458">
    <property type="entry name" value="Transferase"/>
    <property type="match status" value="1"/>
</dbReference>
<dbReference type="EMBL" id="CACVBM020001163">
    <property type="protein sequence ID" value="CAA7036649.1"/>
    <property type="molecule type" value="Genomic_DNA"/>
</dbReference>
<dbReference type="OrthoDB" id="671439at2759"/>
<dbReference type="Gene3D" id="3.30.559.10">
    <property type="entry name" value="Chloramphenicol acetyltransferase-like domain"/>
    <property type="match status" value="2"/>
</dbReference>
<comment type="similarity">
    <text evidence="1">Belongs to the plant acyltransferase family.</text>
</comment>
<evidence type="ECO:0000256" key="1">
    <source>
        <dbReference type="ARBA" id="ARBA00009861"/>
    </source>
</evidence>
<dbReference type="AlphaFoldDB" id="A0A6D2JIH1"/>
<organism evidence="2 3">
    <name type="scientific">Microthlaspi erraticum</name>
    <dbReference type="NCBI Taxonomy" id="1685480"/>
    <lineage>
        <taxon>Eukaryota</taxon>
        <taxon>Viridiplantae</taxon>
        <taxon>Streptophyta</taxon>
        <taxon>Embryophyta</taxon>
        <taxon>Tracheophyta</taxon>
        <taxon>Spermatophyta</taxon>
        <taxon>Magnoliopsida</taxon>
        <taxon>eudicotyledons</taxon>
        <taxon>Gunneridae</taxon>
        <taxon>Pentapetalae</taxon>
        <taxon>rosids</taxon>
        <taxon>malvids</taxon>
        <taxon>Brassicales</taxon>
        <taxon>Brassicaceae</taxon>
        <taxon>Coluteocarpeae</taxon>
        <taxon>Microthlaspi</taxon>
    </lineage>
</organism>
<gene>
    <name evidence="2" type="ORF">MERR_LOCUS23884</name>
</gene>
<protein>
    <submittedName>
        <fullName evidence="2">Uncharacterized protein</fullName>
    </submittedName>
</protein>
<evidence type="ECO:0000313" key="2">
    <source>
        <dbReference type="EMBL" id="CAA7036649.1"/>
    </source>
</evidence>
<accession>A0A6D2JIH1</accession>
<reference evidence="2" key="1">
    <citation type="submission" date="2020-01" db="EMBL/GenBank/DDBJ databases">
        <authorList>
            <person name="Mishra B."/>
        </authorList>
    </citation>
    <scope>NUCLEOTIDE SEQUENCE [LARGE SCALE GENOMIC DNA]</scope>
</reference>
<dbReference type="Proteomes" id="UP000467841">
    <property type="component" value="Unassembled WGS sequence"/>
</dbReference>
<dbReference type="PANTHER" id="PTHR31147">
    <property type="entry name" value="ACYL TRANSFERASE 4"/>
    <property type="match status" value="1"/>
</dbReference>
<sequence length="447" mass="48689">MGSEGNSSPFDVEKSEVVLVKPAKPTPDVSLSLSVIDNDPRIESIVQTICVFTPEPQQAKHDLAALLQYALSHSLVYYYPLAGKLHRKSDDNRLQLNYKAGDGVPFTKATSTSTLASLNYLDSAGDAAHQLVPCYAPVKGCEGYDPLALQVTKFACGGITIGMAHSHSVSDGVGAAQFFKSMIELASGKTKSPSVIPVWDRERLPFNGKLGDVVGSPKAGSIISLTGDMTREILNITSDDITKLKKSIAENEQFTNETEKKVVVTTLEILAAHVWRARCRALNMSPDETAILDIVIDIRSFMDPPLPVGYYGNGYVSGNVVLTAKELREASLAHLVKLIKDMKKAALDKRFVLGKLSEIERRVKEMESFKGISRGFMTLTDWRQIGLQYDGWGGLKNIIPLVPMSMPFVSVLLPASKADPAMSGGVRLLVTLPKDAMTKFKEEMNAI</sequence>
<comment type="caution">
    <text evidence="2">The sequence shown here is derived from an EMBL/GenBank/DDBJ whole genome shotgun (WGS) entry which is preliminary data.</text>
</comment>
<proteinExistence type="inferred from homology"/>
<dbReference type="PANTHER" id="PTHR31147:SF25">
    <property type="entry name" value="HXXXD-TYPE ACYL-TRANSFERASE FAMILY PROTEIN"/>
    <property type="match status" value="1"/>
</dbReference>
<dbReference type="InterPro" id="IPR023213">
    <property type="entry name" value="CAT-like_dom_sf"/>
</dbReference>
<name>A0A6D2JIH1_9BRAS</name>
<dbReference type="InterPro" id="IPR050898">
    <property type="entry name" value="Plant_acyltransferase"/>
</dbReference>
<evidence type="ECO:0000313" key="3">
    <source>
        <dbReference type="Proteomes" id="UP000467841"/>
    </source>
</evidence>